<sequence length="362" mass="40708">MSDERDIELDDWDPQALDGEHGIDVADDDGAAFEDEVDAKLLALRSLYVASGRDAVLARNFERLLKERDSPNPIRRWAGLLLMAPSGAGKTRMMSRFLAAHPRVHDFAGDDSNFIGIDVPSPVTNKSLGLAVLRSMYPQQRTVPPTGPKANMDSASRLSDIWDEARKISADLDILGLWIDEAHDLANGGPNTMTILRASLKRWMAHEHRPLLILSGTPELAALFETREFRRRFLVVESPELTADADTAHLRRMIARYAREVDLGIDSSLEDFMPRLIHAGTRQIGWTLDLVLEAIRVALLESADRLAIEHFADAYSDISGCDADNNPFTADDWSGIDTVLHRDRDFVEPKRPRRRRRKDTPW</sequence>
<evidence type="ECO:0000259" key="1">
    <source>
        <dbReference type="Pfam" id="PF13401"/>
    </source>
</evidence>
<feature type="domain" description="ORC1/DEAH AAA+ ATPase" evidence="1">
    <location>
        <begin position="80"/>
        <end position="223"/>
    </location>
</feature>
<dbReference type="Proteomes" id="UP000194474">
    <property type="component" value="Unassembled WGS sequence"/>
</dbReference>
<dbReference type="SUPFAM" id="SSF52540">
    <property type="entry name" value="P-loop containing nucleoside triphosphate hydrolases"/>
    <property type="match status" value="1"/>
</dbReference>
<dbReference type="InterPro" id="IPR049945">
    <property type="entry name" value="AAA_22"/>
</dbReference>
<proteinExistence type="predicted"/>
<dbReference type="Gene3D" id="3.40.50.300">
    <property type="entry name" value="P-loop containing nucleotide triphosphate hydrolases"/>
    <property type="match status" value="1"/>
</dbReference>
<dbReference type="InterPro" id="IPR027417">
    <property type="entry name" value="P-loop_NTPase"/>
</dbReference>
<dbReference type="GO" id="GO:0016887">
    <property type="term" value="F:ATP hydrolysis activity"/>
    <property type="evidence" value="ECO:0007669"/>
    <property type="project" value="InterPro"/>
</dbReference>
<dbReference type="RefSeq" id="WP_170926393.1">
    <property type="nucleotide sequence ID" value="NZ_FXWK01000001.1"/>
</dbReference>
<dbReference type="EMBL" id="FXWK01000001">
    <property type="protein sequence ID" value="SMQ68632.1"/>
    <property type="molecule type" value="Genomic_DNA"/>
</dbReference>
<protein>
    <submittedName>
        <fullName evidence="2">TniB protein</fullName>
    </submittedName>
</protein>
<evidence type="ECO:0000313" key="3">
    <source>
        <dbReference type="Proteomes" id="UP000194474"/>
    </source>
</evidence>
<gene>
    <name evidence="2" type="ORF">SAMN06295905_1609</name>
</gene>
<name>A0A1Y6F7C2_9HYPH</name>
<dbReference type="Pfam" id="PF13401">
    <property type="entry name" value="AAA_22"/>
    <property type="match status" value="1"/>
</dbReference>
<keyword evidence="3" id="KW-1185">Reference proteome</keyword>
<evidence type="ECO:0000313" key="2">
    <source>
        <dbReference type="EMBL" id="SMQ68632.1"/>
    </source>
</evidence>
<accession>A0A1Y6F7C2</accession>
<organism evidence="2 3">
    <name type="scientific">Devosia lucknowensis</name>
    <dbReference type="NCBI Taxonomy" id="1096929"/>
    <lineage>
        <taxon>Bacteria</taxon>
        <taxon>Pseudomonadati</taxon>
        <taxon>Pseudomonadota</taxon>
        <taxon>Alphaproteobacteria</taxon>
        <taxon>Hyphomicrobiales</taxon>
        <taxon>Devosiaceae</taxon>
        <taxon>Devosia</taxon>
    </lineage>
</organism>
<dbReference type="AlphaFoldDB" id="A0A1Y6F7C2"/>
<reference evidence="3" key="1">
    <citation type="submission" date="2017-04" db="EMBL/GenBank/DDBJ databases">
        <authorList>
            <person name="Varghese N."/>
            <person name="Submissions S."/>
        </authorList>
    </citation>
    <scope>NUCLEOTIDE SEQUENCE [LARGE SCALE GENOMIC DNA]</scope>
</reference>